<dbReference type="InterPro" id="IPR030384">
    <property type="entry name" value="MeTrfase_SMT"/>
</dbReference>
<evidence type="ECO:0000313" key="10">
    <source>
        <dbReference type="EMBL" id="KAL2527951.1"/>
    </source>
</evidence>
<evidence type="ECO:0000313" key="11">
    <source>
        <dbReference type="Proteomes" id="UP001604277"/>
    </source>
</evidence>
<comment type="caution">
    <text evidence="10">The sequence shown here is derived from an EMBL/GenBank/DDBJ whole genome shotgun (WGS) entry which is preliminary data.</text>
</comment>
<keyword evidence="4" id="KW-0444">Lipid biosynthesis</keyword>
<evidence type="ECO:0000256" key="4">
    <source>
        <dbReference type="ARBA" id="ARBA00022955"/>
    </source>
</evidence>
<keyword evidence="7" id="KW-0753">Steroid metabolism</keyword>
<evidence type="ECO:0000256" key="6">
    <source>
        <dbReference type="ARBA" id="ARBA00023166"/>
    </source>
</evidence>
<organism evidence="10 11">
    <name type="scientific">Forsythia ovata</name>
    <dbReference type="NCBI Taxonomy" id="205694"/>
    <lineage>
        <taxon>Eukaryota</taxon>
        <taxon>Viridiplantae</taxon>
        <taxon>Streptophyta</taxon>
        <taxon>Embryophyta</taxon>
        <taxon>Tracheophyta</taxon>
        <taxon>Spermatophyta</taxon>
        <taxon>Magnoliopsida</taxon>
        <taxon>eudicotyledons</taxon>
        <taxon>Gunneridae</taxon>
        <taxon>Pentapetalae</taxon>
        <taxon>asterids</taxon>
        <taxon>lamiids</taxon>
        <taxon>Lamiales</taxon>
        <taxon>Oleaceae</taxon>
        <taxon>Forsythieae</taxon>
        <taxon>Forsythia</taxon>
    </lineage>
</organism>
<keyword evidence="6" id="KW-1207">Sterol metabolism</keyword>
<dbReference type="InterPro" id="IPR029063">
    <property type="entry name" value="SAM-dependent_MTases_sf"/>
</dbReference>
<keyword evidence="4" id="KW-0443">Lipid metabolism</keyword>
<dbReference type="PANTHER" id="PTHR44742">
    <property type="match status" value="1"/>
</dbReference>
<evidence type="ECO:0000256" key="8">
    <source>
        <dbReference type="PROSITE-ProRule" id="PRU01022"/>
    </source>
</evidence>
<dbReference type="PANTHER" id="PTHR44742:SF2">
    <property type="entry name" value="24-METHYLENESTEROL C-METHYLTRANSFERASE 2"/>
    <property type="match status" value="1"/>
</dbReference>
<evidence type="ECO:0000256" key="2">
    <source>
        <dbReference type="ARBA" id="ARBA00022679"/>
    </source>
</evidence>
<protein>
    <submittedName>
        <fullName evidence="10">24-methylenesterol C-methyltransferase 2</fullName>
    </submittedName>
</protein>
<evidence type="ECO:0000256" key="3">
    <source>
        <dbReference type="ARBA" id="ARBA00022691"/>
    </source>
</evidence>
<dbReference type="Gene3D" id="3.40.50.150">
    <property type="entry name" value="Vaccinia Virus protein VP39"/>
    <property type="match status" value="1"/>
</dbReference>
<keyword evidence="1 8" id="KW-0489">Methyltransferase</keyword>
<dbReference type="GO" id="GO:0008168">
    <property type="term" value="F:methyltransferase activity"/>
    <property type="evidence" value="ECO:0007669"/>
    <property type="project" value="UniProtKB-KW"/>
</dbReference>
<proteinExistence type="inferred from homology"/>
<evidence type="ECO:0000256" key="1">
    <source>
        <dbReference type="ARBA" id="ARBA00022603"/>
    </source>
</evidence>
<dbReference type="CDD" id="cd02440">
    <property type="entry name" value="AdoMet_MTases"/>
    <property type="match status" value="1"/>
</dbReference>
<reference evidence="11" key="1">
    <citation type="submission" date="2024-07" db="EMBL/GenBank/DDBJ databases">
        <title>Two chromosome-level genome assemblies of Korean endemic species Abeliophyllum distichum and Forsythia ovata (Oleaceae).</title>
        <authorList>
            <person name="Jang H."/>
        </authorList>
    </citation>
    <scope>NUCLEOTIDE SEQUENCE [LARGE SCALE GENOMIC DNA]</scope>
</reference>
<keyword evidence="5" id="KW-0756">Sterol biosynthesis</keyword>
<dbReference type="Pfam" id="PF08241">
    <property type="entry name" value="Methyltransf_11"/>
    <property type="match status" value="1"/>
</dbReference>
<sequence>MEFVTLFRTAALLAGDLYWFVCILGSAEQKGKHAVHLSSGSITKENVKDNYKQYWSFFQRPKEIEKADKVPTFVDTFSNLVIDIYKWGWGQSFHFSPFIPGKSHRETTRIHVEIAADLLNVKPGARILDVGCGVDGRMRAIAATSGANVVGITITEYQVKRARTHNRKAGLNKQCEVVCGNFLQMPFADNSFDWTYSIEVTCHAPKLEEVYSEIYRVLKLGSLYVSYEWFCRIFISLMEWPMGVKEGVGGSFLVGKEHLFE</sequence>
<name>A0ABD1USB0_9LAMI</name>
<dbReference type="PROSITE" id="PS51685">
    <property type="entry name" value="SAM_MT_ERG6_SMT"/>
    <property type="match status" value="1"/>
</dbReference>
<dbReference type="GO" id="GO:0016126">
    <property type="term" value="P:sterol biosynthetic process"/>
    <property type="evidence" value="ECO:0007669"/>
    <property type="project" value="UniProtKB-KW"/>
</dbReference>
<dbReference type="GO" id="GO:0032259">
    <property type="term" value="P:methylation"/>
    <property type="evidence" value="ECO:0007669"/>
    <property type="project" value="UniProtKB-KW"/>
</dbReference>
<gene>
    <name evidence="10" type="ORF">Fot_20552</name>
</gene>
<keyword evidence="3 8" id="KW-0949">S-adenosyl-L-methionine</keyword>
<feature type="domain" description="SAM-dependent methyltransferase Erg6/SMT-type" evidence="9">
    <location>
        <begin position="77"/>
        <end position="229"/>
    </location>
</feature>
<dbReference type="InterPro" id="IPR013216">
    <property type="entry name" value="Methyltransf_11"/>
</dbReference>
<evidence type="ECO:0000256" key="7">
    <source>
        <dbReference type="ARBA" id="ARBA00023221"/>
    </source>
</evidence>
<evidence type="ECO:0000259" key="9">
    <source>
        <dbReference type="PROSITE" id="PS51685"/>
    </source>
</evidence>
<evidence type="ECO:0000256" key="5">
    <source>
        <dbReference type="ARBA" id="ARBA00023011"/>
    </source>
</evidence>
<dbReference type="Proteomes" id="UP001604277">
    <property type="component" value="Unassembled WGS sequence"/>
</dbReference>
<dbReference type="AlphaFoldDB" id="A0ABD1USB0"/>
<dbReference type="SUPFAM" id="SSF53335">
    <property type="entry name" value="S-adenosyl-L-methionine-dependent methyltransferases"/>
    <property type="match status" value="1"/>
</dbReference>
<keyword evidence="4" id="KW-0752">Steroid biosynthesis</keyword>
<keyword evidence="11" id="KW-1185">Reference proteome</keyword>
<comment type="similarity">
    <text evidence="8">Belongs to the class I-like SAM-binding methyltransferase superfamily. Erg6/SMT family.</text>
</comment>
<dbReference type="GO" id="GO:0009820">
    <property type="term" value="P:alkaloid metabolic process"/>
    <property type="evidence" value="ECO:0007669"/>
    <property type="project" value="UniProtKB-KW"/>
</dbReference>
<dbReference type="EMBL" id="JBFOLJ010000006">
    <property type="protein sequence ID" value="KAL2527951.1"/>
    <property type="molecule type" value="Genomic_DNA"/>
</dbReference>
<accession>A0ABD1USB0</accession>
<keyword evidence="2 8" id="KW-0808">Transferase</keyword>